<dbReference type="AlphaFoldDB" id="B9M9K4"/>
<dbReference type="EMBL" id="CP001390">
    <property type="protein sequence ID" value="ACM20576.1"/>
    <property type="molecule type" value="Genomic_DNA"/>
</dbReference>
<evidence type="ECO:0000313" key="1">
    <source>
        <dbReference type="EMBL" id="ACM20576.1"/>
    </source>
</evidence>
<dbReference type="Proteomes" id="UP000007721">
    <property type="component" value="Chromosome"/>
</dbReference>
<sequence>MWEQQEFGTEMQEQGENYEMFGEMPEMSGEFQGESPLNEMQEMELAAELLSISNERELEQFLGSLVKKAAGFIKSPIGKALGGVLKGIAKKALPIVGGAIGSFVAPGVGTAIGSSLGSAAGKMFGLELEGMSNEDKEFEVARRYVRLATAAARRAAYAPSRMPPHMAARQAVMIAARRYAPGLISFQQQNGNAEPWSSGGDMGTDGFQQQDMGERNSGRWVRRGRNIIILGA</sequence>
<organism evidence="1 2">
    <name type="scientific">Geotalea daltonii (strain DSM 22248 / JCM 15807 / FRC-32)</name>
    <name type="common">Geobacter daltonii</name>
    <dbReference type="NCBI Taxonomy" id="316067"/>
    <lineage>
        <taxon>Bacteria</taxon>
        <taxon>Pseudomonadati</taxon>
        <taxon>Thermodesulfobacteriota</taxon>
        <taxon>Desulfuromonadia</taxon>
        <taxon>Geobacterales</taxon>
        <taxon>Geobacteraceae</taxon>
        <taxon>Geotalea</taxon>
    </lineage>
</organism>
<dbReference type="HOGENOM" id="CLU_1259926_0_0_7"/>
<dbReference type="KEGG" id="geo:Geob_2222"/>
<accession>B9M9K4</accession>
<keyword evidence="2" id="KW-1185">Reference proteome</keyword>
<dbReference type="eggNOG" id="ENOG5032RHR">
    <property type="taxonomic scope" value="Bacteria"/>
</dbReference>
<dbReference type="OrthoDB" id="5517330at2"/>
<dbReference type="RefSeq" id="WP_012647305.1">
    <property type="nucleotide sequence ID" value="NC_011979.1"/>
</dbReference>
<reference evidence="1 2" key="1">
    <citation type="submission" date="2009-01" db="EMBL/GenBank/DDBJ databases">
        <title>Complete sequence of Geobacter sp. FRC-32.</title>
        <authorList>
            <consortium name="US DOE Joint Genome Institute"/>
            <person name="Lucas S."/>
            <person name="Copeland A."/>
            <person name="Lapidus A."/>
            <person name="Glavina del Rio T."/>
            <person name="Dalin E."/>
            <person name="Tice H."/>
            <person name="Bruce D."/>
            <person name="Goodwin L."/>
            <person name="Pitluck S."/>
            <person name="Saunders E."/>
            <person name="Brettin T."/>
            <person name="Detter J.C."/>
            <person name="Han C."/>
            <person name="Larimer F."/>
            <person name="Land M."/>
            <person name="Hauser L."/>
            <person name="Kyrpides N."/>
            <person name="Ovchinnikova G."/>
            <person name="Kostka J."/>
            <person name="Richardson P."/>
        </authorList>
    </citation>
    <scope>NUCLEOTIDE SEQUENCE [LARGE SCALE GENOMIC DNA]</scope>
    <source>
        <strain evidence="2">DSM 22248 / JCM 15807 / FRC-32</strain>
    </source>
</reference>
<protein>
    <submittedName>
        <fullName evidence="1">Uncharacterized protein</fullName>
    </submittedName>
</protein>
<gene>
    <name evidence="1" type="ordered locus">Geob_2222</name>
</gene>
<proteinExistence type="predicted"/>
<name>B9M9K4_GEODF</name>
<evidence type="ECO:0000313" key="2">
    <source>
        <dbReference type="Proteomes" id="UP000007721"/>
    </source>
</evidence>
<dbReference type="STRING" id="316067.Geob_2222"/>